<evidence type="ECO:0000256" key="2">
    <source>
        <dbReference type="ARBA" id="ARBA00022801"/>
    </source>
</evidence>
<dbReference type="GO" id="GO:0016787">
    <property type="term" value="F:hydrolase activity"/>
    <property type="evidence" value="ECO:0007669"/>
    <property type="project" value="UniProtKB-KW"/>
</dbReference>
<dbReference type="AlphaFoldDB" id="A0A1G5PEN6"/>
<dbReference type="GO" id="GO:0046872">
    <property type="term" value="F:metal ion binding"/>
    <property type="evidence" value="ECO:0007669"/>
    <property type="project" value="UniProtKB-KW"/>
</dbReference>
<proteinExistence type="inferred from homology"/>
<keyword evidence="2" id="KW-0378">Hydrolase</keyword>
<organism evidence="6 7">
    <name type="scientific">Pseudomonas oryzihabitans</name>
    <dbReference type="NCBI Taxonomy" id="47885"/>
    <lineage>
        <taxon>Bacteria</taxon>
        <taxon>Pseudomonadati</taxon>
        <taxon>Pseudomonadota</taxon>
        <taxon>Gammaproteobacteria</taxon>
        <taxon>Pseudomonadales</taxon>
        <taxon>Pseudomonadaceae</taxon>
        <taxon>Pseudomonas</taxon>
    </lineage>
</organism>
<gene>
    <name evidence="6" type="ORF">SAMN05216279_1197</name>
</gene>
<dbReference type="InterPro" id="IPR029052">
    <property type="entry name" value="Metallo-depent_PP-like"/>
</dbReference>
<dbReference type="Pfam" id="PF00149">
    <property type="entry name" value="Metallophos"/>
    <property type="match status" value="1"/>
</dbReference>
<dbReference type="eggNOG" id="COG1409">
    <property type="taxonomic scope" value="Bacteria"/>
</dbReference>
<dbReference type="RefSeq" id="WP_074585049.1">
    <property type="nucleotide sequence ID" value="NZ_FMWB01000019.1"/>
</dbReference>
<protein>
    <submittedName>
        <fullName evidence="6">Calcineurin-like phosphoesterase</fullName>
    </submittedName>
</protein>
<dbReference type="PANTHER" id="PTHR42988">
    <property type="entry name" value="PHOSPHOHYDROLASE"/>
    <property type="match status" value="1"/>
</dbReference>
<dbReference type="STRING" id="237610.BJP27_10645"/>
<dbReference type="PANTHER" id="PTHR42988:SF2">
    <property type="entry name" value="CYCLIC NUCLEOTIDE PHOSPHODIESTERASE CBUA0032-RELATED"/>
    <property type="match status" value="1"/>
</dbReference>
<dbReference type="InterPro" id="IPR004843">
    <property type="entry name" value="Calcineurin-like_PHP"/>
</dbReference>
<accession>A0A1G5PEN6</accession>
<evidence type="ECO:0000259" key="5">
    <source>
        <dbReference type="Pfam" id="PF00149"/>
    </source>
</evidence>
<dbReference type="SUPFAM" id="SSF56300">
    <property type="entry name" value="Metallo-dependent phosphatases"/>
    <property type="match status" value="1"/>
</dbReference>
<dbReference type="Proteomes" id="UP000183046">
    <property type="component" value="Unassembled WGS sequence"/>
</dbReference>
<sequence length="367" mass="40724">MARQDDFLAFAHIGDLHLTTAEADNARDLQTLLQRLRERTELDFVYLPGDNADNGTAEQYRLLKRLLDDFSLPVTVITGDHDMEGGDLDPFYAELQVPQLPYSKEVGGVRCLFLDMCGPGSGGPDFRLGSEQLQWLEQELHEATRREQRCVVFMHSYPADLQGPGEAERVARLLHEGPVRLVEIGHTHYNELAHDGGVLYAACRSTGQIEEGGVGFALATLDGPAVSWRFRELPDGWPWVQITAPGDPRLNGPGVAEGHECRVLVLGDADLSACEWQCDDGPWWPLQPLGKGRYQGDRPVPEGTRRLQVRVRDSRGGEDIDRLDLDGGHRPLAAPADWGSDRTQLGEWQAKGVLGTQLGPNRNGRKW</sequence>
<comment type="similarity">
    <text evidence="4">Belongs to the cyclic nucleotide phosphodiesterase class-III family.</text>
</comment>
<name>A0A1G5PEN6_9PSED</name>
<evidence type="ECO:0000256" key="3">
    <source>
        <dbReference type="ARBA" id="ARBA00023004"/>
    </source>
</evidence>
<comment type="caution">
    <text evidence="6">The sequence shown here is derived from an EMBL/GenBank/DDBJ whole genome shotgun (WGS) entry which is preliminary data.</text>
</comment>
<evidence type="ECO:0000313" key="6">
    <source>
        <dbReference type="EMBL" id="SCZ48005.1"/>
    </source>
</evidence>
<dbReference type="EMBL" id="FMWB01000019">
    <property type="protein sequence ID" value="SCZ48005.1"/>
    <property type="molecule type" value="Genomic_DNA"/>
</dbReference>
<evidence type="ECO:0000256" key="4">
    <source>
        <dbReference type="ARBA" id="ARBA00025742"/>
    </source>
</evidence>
<dbReference type="InterPro" id="IPR050884">
    <property type="entry name" value="CNP_phosphodiesterase-III"/>
</dbReference>
<evidence type="ECO:0000313" key="7">
    <source>
        <dbReference type="Proteomes" id="UP000183046"/>
    </source>
</evidence>
<feature type="domain" description="Calcineurin-like phosphoesterase" evidence="5">
    <location>
        <begin position="10"/>
        <end position="189"/>
    </location>
</feature>
<dbReference type="Gene3D" id="3.60.21.10">
    <property type="match status" value="1"/>
</dbReference>
<dbReference type="OrthoDB" id="9816081at2"/>
<keyword evidence="1" id="KW-0479">Metal-binding</keyword>
<keyword evidence="3" id="KW-0408">Iron</keyword>
<reference evidence="7" key="1">
    <citation type="submission" date="2016-10" db="EMBL/GenBank/DDBJ databases">
        <authorList>
            <person name="de Groot N.N."/>
        </authorList>
    </citation>
    <scope>NUCLEOTIDE SEQUENCE [LARGE SCALE GENOMIC DNA]</scope>
    <source>
        <strain evidence="7">DSM 15758</strain>
    </source>
</reference>
<evidence type="ECO:0000256" key="1">
    <source>
        <dbReference type="ARBA" id="ARBA00022723"/>
    </source>
</evidence>